<protein>
    <recommendedName>
        <fullName evidence="8">Peptidase M48 domain-containing protein</fullName>
    </recommendedName>
</protein>
<feature type="non-terminal residue" evidence="9">
    <location>
        <position position="1"/>
    </location>
</feature>
<keyword evidence="3 6" id="KW-0378">Hydrolase</keyword>
<name>A0A8S2S582_9BILA</name>
<dbReference type="GO" id="GO:0046872">
    <property type="term" value="F:metal ion binding"/>
    <property type="evidence" value="ECO:0007669"/>
    <property type="project" value="UniProtKB-KW"/>
</dbReference>
<dbReference type="Gene3D" id="3.30.2010.10">
    <property type="entry name" value="Metalloproteases ('zincins'), catalytic domain"/>
    <property type="match status" value="1"/>
</dbReference>
<sequence length="88" mass="10064">FKAKRIVLYDTLIKGYSISENKDDDKEKISEAESTLTHRKTNDVQQTNKKKAEKGCEPEEVLAVLCHEFGHWSLSHNLINLCISFVSL</sequence>
<evidence type="ECO:0000259" key="8">
    <source>
        <dbReference type="Pfam" id="PF01435"/>
    </source>
</evidence>
<dbReference type="InterPro" id="IPR001915">
    <property type="entry name" value="Peptidase_M48"/>
</dbReference>
<evidence type="ECO:0000256" key="4">
    <source>
        <dbReference type="ARBA" id="ARBA00022833"/>
    </source>
</evidence>
<dbReference type="Pfam" id="PF01435">
    <property type="entry name" value="Peptidase_M48"/>
    <property type="match status" value="1"/>
</dbReference>
<comment type="similarity">
    <text evidence="6">Belongs to the peptidase M48 family.</text>
</comment>
<evidence type="ECO:0000256" key="5">
    <source>
        <dbReference type="ARBA" id="ARBA00023049"/>
    </source>
</evidence>
<dbReference type="GO" id="GO:0004222">
    <property type="term" value="F:metalloendopeptidase activity"/>
    <property type="evidence" value="ECO:0007669"/>
    <property type="project" value="InterPro"/>
</dbReference>
<accession>A0A8S2S582</accession>
<comment type="cofactor">
    <cofactor evidence="6">
        <name>Zn(2+)</name>
        <dbReference type="ChEBI" id="CHEBI:29105"/>
    </cofactor>
    <text evidence="6">Binds 1 zinc ion per subunit.</text>
</comment>
<dbReference type="Proteomes" id="UP000676336">
    <property type="component" value="Unassembled WGS sequence"/>
</dbReference>
<gene>
    <name evidence="9" type="ORF">SMN809_LOCUS21944</name>
</gene>
<evidence type="ECO:0000256" key="7">
    <source>
        <dbReference type="SAM" id="MobiDB-lite"/>
    </source>
</evidence>
<reference evidence="9" key="1">
    <citation type="submission" date="2021-02" db="EMBL/GenBank/DDBJ databases">
        <authorList>
            <person name="Nowell W R."/>
        </authorList>
    </citation>
    <scope>NUCLEOTIDE SEQUENCE</scope>
</reference>
<keyword evidence="5 6" id="KW-0482">Metalloprotease</keyword>
<feature type="domain" description="Peptidase M48" evidence="8">
    <location>
        <begin position="2"/>
        <end position="83"/>
    </location>
</feature>
<evidence type="ECO:0000256" key="2">
    <source>
        <dbReference type="ARBA" id="ARBA00022723"/>
    </source>
</evidence>
<proteinExistence type="inferred from homology"/>
<feature type="region of interest" description="Disordered" evidence="7">
    <location>
        <begin position="27"/>
        <end position="52"/>
    </location>
</feature>
<evidence type="ECO:0000256" key="3">
    <source>
        <dbReference type="ARBA" id="ARBA00022801"/>
    </source>
</evidence>
<evidence type="ECO:0000256" key="1">
    <source>
        <dbReference type="ARBA" id="ARBA00022670"/>
    </source>
</evidence>
<keyword evidence="4 6" id="KW-0862">Zinc</keyword>
<dbReference type="PANTHER" id="PTHR10120">
    <property type="entry name" value="CAAX PRENYL PROTEASE 1"/>
    <property type="match status" value="1"/>
</dbReference>
<keyword evidence="2" id="KW-0479">Metal-binding</keyword>
<evidence type="ECO:0000313" key="10">
    <source>
        <dbReference type="Proteomes" id="UP000676336"/>
    </source>
</evidence>
<evidence type="ECO:0000313" key="9">
    <source>
        <dbReference type="EMBL" id="CAF4202311.1"/>
    </source>
</evidence>
<organism evidence="9 10">
    <name type="scientific">Rotaria magnacalcarata</name>
    <dbReference type="NCBI Taxonomy" id="392030"/>
    <lineage>
        <taxon>Eukaryota</taxon>
        <taxon>Metazoa</taxon>
        <taxon>Spiralia</taxon>
        <taxon>Gnathifera</taxon>
        <taxon>Rotifera</taxon>
        <taxon>Eurotatoria</taxon>
        <taxon>Bdelloidea</taxon>
        <taxon>Philodinida</taxon>
        <taxon>Philodinidae</taxon>
        <taxon>Rotaria</taxon>
    </lineage>
</organism>
<comment type="caution">
    <text evidence="9">The sequence shown here is derived from an EMBL/GenBank/DDBJ whole genome shotgun (WGS) entry which is preliminary data.</text>
</comment>
<keyword evidence="1 6" id="KW-0645">Protease</keyword>
<dbReference type="EMBL" id="CAJOBI010018771">
    <property type="protein sequence ID" value="CAF4202311.1"/>
    <property type="molecule type" value="Genomic_DNA"/>
</dbReference>
<evidence type="ECO:0000256" key="6">
    <source>
        <dbReference type="RuleBase" id="RU003983"/>
    </source>
</evidence>
<dbReference type="GO" id="GO:0006508">
    <property type="term" value="P:proteolysis"/>
    <property type="evidence" value="ECO:0007669"/>
    <property type="project" value="UniProtKB-KW"/>
</dbReference>
<dbReference type="AlphaFoldDB" id="A0A8S2S582"/>